<reference evidence="2" key="1">
    <citation type="submission" date="2020-06" db="EMBL/GenBank/DDBJ databases">
        <authorList>
            <person name="Li T."/>
            <person name="Hu X."/>
            <person name="Zhang T."/>
            <person name="Song X."/>
            <person name="Zhang H."/>
            <person name="Dai N."/>
            <person name="Sheng W."/>
            <person name="Hou X."/>
            <person name="Wei L."/>
        </authorList>
    </citation>
    <scope>NUCLEOTIDE SEQUENCE</scope>
    <source>
        <strain evidence="2">3651</strain>
        <tissue evidence="2">Leaf</tissue>
    </source>
</reference>
<evidence type="ECO:0000313" key="3">
    <source>
        <dbReference type="Proteomes" id="UP001293254"/>
    </source>
</evidence>
<feature type="compositionally biased region" description="Basic and acidic residues" evidence="1">
    <location>
        <begin position="106"/>
        <end position="116"/>
    </location>
</feature>
<evidence type="ECO:0000256" key="1">
    <source>
        <dbReference type="SAM" id="MobiDB-lite"/>
    </source>
</evidence>
<dbReference type="EMBL" id="JACGWO010000006">
    <property type="protein sequence ID" value="KAK4425712.1"/>
    <property type="molecule type" value="Genomic_DNA"/>
</dbReference>
<evidence type="ECO:0000313" key="2">
    <source>
        <dbReference type="EMBL" id="KAK4425712.1"/>
    </source>
</evidence>
<dbReference type="AlphaFoldDB" id="A0AAE1Y997"/>
<organism evidence="2 3">
    <name type="scientific">Sesamum alatum</name>
    <dbReference type="NCBI Taxonomy" id="300844"/>
    <lineage>
        <taxon>Eukaryota</taxon>
        <taxon>Viridiplantae</taxon>
        <taxon>Streptophyta</taxon>
        <taxon>Embryophyta</taxon>
        <taxon>Tracheophyta</taxon>
        <taxon>Spermatophyta</taxon>
        <taxon>Magnoliopsida</taxon>
        <taxon>eudicotyledons</taxon>
        <taxon>Gunneridae</taxon>
        <taxon>Pentapetalae</taxon>
        <taxon>asterids</taxon>
        <taxon>lamiids</taxon>
        <taxon>Lamiales</taxon>
        <taxon>Pedaliaceae</taxon>
        <taxon>Sesamum</taxon>
    </lineage>
</organism>
<dbReference type="PANTHER" id="PTHR34956:SF2">
    <property type="entry name" value="OS05G0397300 PROTEIN"/>
    <property type="match status" value="1"/>
</dbReference>
<feature type="compositionally biased region" description="Polar residues" evidence="1">
    <location>
        <begin position="92"/>
        <end position="102"/>
    </location>
</feature>
<name>A0AAE1Y997_9LAMI</name>
<dbReference type="PANTHER" id="PTHR34956">
    <property type="entry name" value="OS05G0397300 PROTEIN"/>
    <property type="match status" value="1"/>
</dbReference>
<proteinExistence type="predicted"/>
<accession>A0AAE1Y997</accession>
<reference evidence="2" key="2">
    <citation type="journal article" date="2024" name="Plant">
        <title>Genomic evolution and insights into agronomic trait innovations of Sesamum species.</title>
        <authorList>
            <person name="Miao H."/>
            <person name="Wang L."/>
            <person name="Qu L."/>
            <person name="Liu H."/>
            <person name="Sun Y."/>
            <person name="Le M."/>
            <person name="Wang Q."/>
            <person name="Wei S."/>
            <person name="Zheng Y."/>
            <person name="Lin W."/>
            <person name="Duan Y."/>
            <person name="Cao H."/>
            <person name="Xiong S."/>
            <person name="Wang X."/>
            <person name="Wei L."/>
            <person name="Li C."/>
            <person name="Ma Q."/>
            <person name="Ju M."/>
            <person name="Zhao R."/>
            <person name="Li G."/>
            <person name="Mu C."/>
            <person name="Tian Q."/>
            <person name="Mei H."/>
            <person name="Zhang T."/>
            <person name="Gao T."/>
            <person name="Zhang H."/>
        </authorList>
    </citation>
    <scope>NUCLEOTIDE SEQUENCE</scope>
    <source>
        <strain evidence="2">3651</strain>
    </source>
</reference>
<dbReference type="Proteomes" id="UP001293254">
    <property type="component" value="Unassembled WGS sequence"/>
</dbReference>
<comment type="caution">
    <text evidence="2">The sequence shown here is derived from an EMBL/GenBank/DDBJ whole genome shotgun (WGS) entry which is preliminary data.</text>
</comment>
<protein>
    <submittedName>
        <fullName evidence="2">Uncharacterized protein</fullName>
    </submittedName>
</protein>
<sequence>MEAGLELEDDVFFKDLSRQISLLIMDDDADEHSLAHCPSVNLQAFNQALIRPAAQASFLNYEHQASNKRESKGTGVFIPRSSNLARRKNAKQARTFTAGSTKSHQRPSDHNSRGLPDHMANYSNNLNNPSHDHYSFNLRRF</sequence>
<gene>
    <name evidence="2" type="ORF">Salat_1765200</name>
</gene>
<keyword evidence="3" id="KW-1185">Reference proteome</keyword>
<feature type="region of interest" description="Disordered" evidence="1">
    <location>
        <begin position="64"/>
        <end position="131"/>
    </location>
</feature>